<proteinExistence type="inferred from homology"/>
<evidence type="ECO:0000256" key="3">
    <source>
        <dbReference type="ARBA" id="ARBA00006958"/>
    </source>
</evidence>
<evidence type="ECO:0000256" key="4">
    <source>
        <dbReference type="ARBA" id="ARBA00022722"/>
    </source>
</evidence>
<keyword evidence="5" id="KW-0479">Metal-binding</keyword>
<keyword evidence="6" id="KW-0378">Hydrolase</keyword>
<protein>
    <recommendedName>
        <fullName evidence="9">DDE Tnp4 domain-containing protein</fullName>
    </recommendedName>
</protein>
<keyword evidence="8" id="KW-0732">Signal</keyword>
<comment type="caution">
    <text evidence="10">The sequence shown here is derived from an EMBL/GenBank/DDBJ whole genome shotgun (WGS) entry which is preliminary data.</text>
</comment>
<evidence type="ECO:0000256" key="5">
    <source>
        <dbReference type="ARBA" id="ARBA00022723"/>
    </source>
</evidence>
<dbReference type="GO" id="GO:0004518">
    <property type="term" value="F:nuclease activity"/>
    <property type="evidence" value="ECO:0007669"/>
    <property type="project" value="UniProtKB-KW"/>
</dbReference>
<dbReference type="GO" id="GO:0005634">
    <property type="term" value="C:nucleus"/>
    <property type="evidence" value="ECO:0007669"/>
    <property type="project" value="UniProtKB-SubCell"/>
</dbReference>
<dbReference type="Proteomes" id="UP000298390">
    <property type="component" value="Unassembled WGS sequence"/>
</dbReference>
<sequence length="262" mass="30260">MGIGFGTVHLYCSRVVWALRHFGLDWVCWSDRSTTKAWVYARTCLARCIGMLDGTLIQMTEPPRGSGSIYFCRKKFPAINVQAVVDHLRRFINVDLGWPGNVTDVSLWTKSFIWEHRHEFFGPGEYVLADKGYPSSPFVLRPFTEPEVAHATPERHRRMRMFNRLVSSIRLFGTPVDVEDMYRAVEALMSVHNFCIDEGDHPEDIPWYDWSDPDVQEAVAMARQDMGDDEDIDAEGQEEVAAYRQLGQEMREQFFEALFPPE</sequence>
<reference evidence="10 11" key="1">
    <citation type="submission" date="2019-01" db="EMBL/GenBank/DDBJ databases">
        <title>Genome sequencing of the rare red list fungi Fomitopsis rosea.</title>
        <authorList>
            <person name="Buettner E."/>
            <person name="Kellner H."/>
        </authorList>
    </citation>
    <scope>NUCLEOTIDE SEQUENCE [LARGE SCALE GENOMIC DNA]</scope>
    <source>
        <strain evidence="10 11">DSM 105464</strain>
    </source>
</reference>
<dbReference type="Pfam" id="PF13359">
    <property type="entry name" value="DDE_Tnp_4"/>
    <property type="match status" value="1"/>
</dbReference>
<comment type="subcellular location">
    <subcellularLocation>
        <location evidence="2">Nucleus</location>
    </subcellularLocation>
</comment>
<comment type="similarity">
    <text evidence="3">Belongs to the HARBI1 family.</text>
</comment>
<dbReference type="AlphaFoldDB" id="A0A4Y9XXI9"/>
<evidence type="ECO:0000256" key="7">
    <source>
        <dbReference type="ARBA" id="ARBA00023242"/>
    </source>
</evidence>
<evidence type="ECO:0000313" key="10">
    <source>
        <dbReference type="EMBL" id="TFY54866.1"/>
    </source>
</evidence>
<dbReference type="InterPro" id="IPR027806">
    <property type="entry name" value="HARBI1_dom"/>
</dbReference>
<dbReference type="PANTHER" id="PTHR22930:SF85">
    <property type="entry name" value="GH03217P-RELATED"/>
    <property type="match status" value="1"/>
</dbReference>
<dbReference type="GO" id="GO:0016787">
    <property type="term" value="F:hydrolase activity"/>
    <property type="evidence" value="ECO:0007669"/>
    <property type="project" value="UniProtKB-KW"/>
</dbReference>
<dbReference type="InterPro" id="IPR045249">
    <property type="entry name" value="HARBI1-like"/>
</dbReference>
<dbReference type="STRING" id="34475.A0A4Y9XXI9"/>
<organism evidence="10 11">
    <name type="scientific">Rhodofomes roseus</name>
    <dbReference type="NCBI Taxonomy" id="34475"/>
    <lineage>
        <taxon>Eukaryota</taxon>
        <taxon>Fungi</taxon>
        <taxon>Dikarya</taxon>
        <taxon>Basidiomycota</taxon>
        <taxon>Agaricomycotina</taxon>
        <taxon>Agaricomycetes</taxon>
        <taxon>Polyporales</taxon>
        <taxon>Rhodofomes</taxon>
    </lineage>
</organism>
<evidence type="ECO:0000256" key="2">
    <source>
        <dbReference type="ARBA" id="ARBA00004123"/>
    </source>
</evidence>
<feature type="chain" id="PRO_5021374133" description="DDE Tnp4 domain-containing protein" evidence="8">
    <location>
        <begin position="19"/>
        <end position="262"/>
    </location>
</feature>
<dbReference type="GO" id="GO:0046872">
    <property type="term" value="F:metal ion binding"/>
    <property type="evidence" value="ECO:0007669"/>
    <property type="project" value="UniProtKB-KW"/>
</dbReference>
<evidence type="ECO:0000256" key="1">
    <source>
        <dbReference type="ARBA" id="ARBA00001968"/>
    </source>
</evidence>
<evidence type="ECO:0000313" key="11">
    <source>
        <dbReference type="Proteomes" id="UP000298390"/>
    </source>
</evidence>
<evidence type="ECO:0000256" key="6">
    <source>
        <dbReference type="ARBA" id="ARBA00022801"/>
    </source>
</evidence>
<dbReference type="PANTHER" id="PTHR22930">
    <property type="match status" value="1"/>
</dbReference>
<keyword evidence="7" id="KW-0539">Nucleus</keyword>
<dbReference type="EMBL" id="SEKV01000651">
    <property type="protein sequence ID" value="TFY54866.1"/>
    <property type="molecule type" value="Genomic_DNA"/>
</dbReference>
<name>A0A4Y9XXI9_9APHY</name>
<keyword evidence="4" id="KW-0540">Nuclease</keyword>
<feature type="domain" description="DDE Tnp4" evidence="9">
    <location>
        <begin position="52"/>
        <end position="171"/>
    </location>
</feature>
<feature type="signal peptide" evidence="8">
    <location>
        <begin position="1"/>
        <end position="18"/>
    </location>
</feature>
<comment type="cofactor">
    <cofactor evidence="1">
        <name>a divalent metal cation</name>
        <dbReference type="ChEBI" id="CHEBI:60240"/>
    </cofactor>
</comment>
<gene>
    <name evidence="10" type="ORF">EVJ58_g8606</name>
</gene>
<evidence type="ECO:0000256" key="8">
    <source>
        <dbReference type="SAM" id="SignalP"/>
    </source>
</evidence>
<evidence type="ECO:0000259" key="9">
    <source>
        <dbReference type="Pfam" id="PF13359"/>
    </source>
</evidence>
<accession>A0A4Y9XXI9</accession>